<dbReference type="PANTHER" id="PTHR38593:SF1">
    <property type="entry name" value="BLR2558 PROTEIN"/>
    <property type="match status" value="1"/>
</dbReference>
<organism evidence="3 4">
    <name type="scientific">Tunturiibacter lichenicola</name>
    <dbReference type="NCBI Taxonomy" id="2051959"/>
    <lineage>
        <taxon>Bacteria</taxon>
        <taxon>Pseudomonadati</taxon>
        <taxon>Acidobacteriota</taxon>
        <taxon>Terriglobia</taxon>
        <taxon>Terriglobales</taxon>
        <taxon>Acidobacteriaceae</taxon>
        <taxon>Tunturiibacter</taxon>
    </lineage>
</organism>
<accession>A0A852V7M4</accession>
<dbReference type="InterPro" id="IPR012347">
    <property type="entry name" value="Ferritin-like"/>
</dbReference>
<protein>
    <submittedName>
        <fullName evidence="3">Membrane protein</fullName>
    </submittedName>
</protein>
<evidence type="ECO:0000313" key="4">
    <source>
        <dbReference type="Proteomes" id="UP000564385"/>
    </source>
</evidence>
<dbReference type="AlphaFoldDB" id="A0A852V7M4"/>
<comment type="caution">
    <text evidence="3">The sequence shown here is derived from an EMBL/GenBank/DDBJ whole genome shotgun (WGS) entry which is preliminary data.</text>
</comment>
<feature type="signal peptide" evidence="1">
    <location>
        <begin position="1"/>
        <end position="26"/>
    </location>
</feature>
<dbReference type="PANTHER" id="PTHR38593">
    <property type="entry name" value="BLR2558 PROTEIN"/>
    <property type="match status" value="1"/>
</dbReference>
<dbReference type="Proteomes" id="UP000564385">
    <property type="component" value="Unassembled WGS sequence"/>
</dbReference>
<gene>
    <name evidence="3" type="ORF">HDF08_000990</name>
</gene>
<dbReference type="InterPro" id="IPR025419">
    <property type="entry name" value="DUF4142"/>
</dbReference>
<feature type="chain" id="PRO_5032712340" evidence="1">
    <location>
        <begin position="27"/>
        <end position="169"/>
    </location>
</feature>
<reference evidence="3 4" key="1">
    <citation type="submission" date="2020-07" db="EMBL/GenBank/DDBJ databases">
        <title>Genomic Encyclopedia of Type Strains, Phase IV (KMG-V): Genome sequencing to study the core and pangenomes of soil and plant-associated prokaryotes.</title>
        <authorList>
            <person name="Whitman W."/>
        </authorList>
    </citation>
    <scope>NUCLEOTIDE SEQUENCE [LARGE SCALE GENOMIC DNA]</scope>
    <source>
        <strain evidence="3 4">M8UP22</strain>
    </source>
</reference>
<sequence length="169" mass="18266">MKNTTQWICCATLGLAATLIPAKAKAATDDDKKFLATAAQSDQNEIALSQLADQKGTNPAVKAFAGKMVKEHTNMTESMKPFADSWGLTPPSGPDADHQKELDKLNGLSGNDFDKEYMSQMVTDHSKALSAFTSEAKDTKDVKFRAAVIKGKTAVAAHKNMAYDLKKKL</sequence>
<name>A0A852V7M4_9BACT</name>
<feature type="domain" description="DUF4142" evidence="2">
    <location>
        <begin position="30"/>
        <end position="165"/>
    </location>
</feature>
<evidence type="ECO:0000259" key="2">
    <source>
        <dbReference type="Pfam" id="PF13628"/>
    </source>
</evidence>
<dbReference type="Gene3D" id="1.20.1260.10">
    <property type="match status" value="1"/>
</dbReference>
<proteinExistence type="predicted"/>
<keyword evidence="1" id="KW-0732">Signal</keyword>
<dbReference type="Pfam" id="PF13628">
    <property type="entry name" value="DUF4142"/>
    <property type="match status" value="1"/>
</dbReference>
<evidence type="ECO:0000256" key="1">
    <source>
        <dbReference type="SAM" id="SignalP"/>
    </source>
</evidence>
<evidence type="ECO:0000313" key="3">
    <source>
        <dbReference type="EMBL" id="NYF88923.1"/>
    </source>
</evidence>
<dbReference type="EMBL" id="JACCCU010000001">
    <property type="protein sequence ID" value="NYF88923.1"/>
    <property type="molecule type" value="Genomic_DNA"/>
</dbReference>